<evidence type="ECO:0000313" key="2">
    <source>
        <dbReference type="EMBL" id="SUO97687.1"/>
    </source>
</evidence>
<dbReference type="EMBL" id="UHIA01000004">
    <property type="protein sequence ID" value="SUO97687.1"/>
    <property type="molecule type" value="Genomic_DNA"/>
</dbReference>
<keyword evidence="1" id="KW-0175">Coiled coil</keyword>
<protein>
    <submittedName>
        <fullName evidence="2">Uncharacterized protein</fullName>
    </submittedName>
</protein>
<accession>A0A380N1Q7</accession>
<sequence length="312" mass="34319">MSKSTVIAKVDSNPVAEQDEAKAAAVHMQAALLSGEQLQMNQVLGRIQATNSIATMLEAFSFAQLKQIKEEKLYRRLKGQTILVNGEDIHLDTWDGFCMAVGTSRSTVDEQLQNLQLLGEQALNRATELGMTTRELRNLRALDVQDQKVVIGQIEAAVGDKDAIVDLITDMAAKHKKTEAALEKQLKSAQAEAKATERIVADKEARIAELQDKLIVQESRSIDEQKEALLLDLNKAQINVLRFLPELEACLGRVNETDDHNVRLTAANILHELKETITSLQIEYGLAAVSNPDDDWMADAQAAINAGRAGQE</sequence>
<dbReference type="Proteomes" id="UP000254575">
    <property type="component" value="Unassembled WGS sequence"/>
</dbReference>
<proteinExistence type="predicted"/>
<feature type="coiled-coil region" evidence="1">
    <location>
        <begin position="172"/>
        <end position="220"/>
    </location>
</feature>
<evidence type="ECO:0000313" key="3">
    <source>
        <dbReference type="Proteomes" id="UP000254575"/>
    </source>
</evidence>
<keyword evidence="3" id="KW-1185">Reference proteome</keyword>
<organism evidence="2 3">
    <name type="scientific">Suttonella indologenes</name>
    <dbReference type="NCBI Taxonomy" id="13276"/>
    <lineage>
        <taxon>Bacteria</taxon>
        <taxon>Pseudomonadati</taxon>
        <taxon>Pseudomonadota</taxon>
        <taxon>Gammaproteobacteria</taxon>
        <taxon>Cardiobacteriales</taxon>
        <taxon>Cardiobacteriaceae</taxon>
        <taxon>Suttonella</taxon>
    </lineage>
</organism>
<dbReference type="OrthoDB" id="8564384at2"/>
<reference evidence="2 3" key="1">
    <citation type="submission" date="2018-06" db="EMBL/GenBank/DDBJ databases">
        <authorList>
            <consortium name="Pathogen Informatics"/>
            <person name="Doyle S."/>
        </authorList>
    </citation>
    <scope>NUCLEOTIDE SEQUENCE [LARGE SCALE GENOMIC DNA]</scope>
    <source>
        <strain evidence="2 3">NCTC10717</strain>
    </source>
</reference>
<name>A0A380N1Q7_9GAMM</name>
<dbReference type="AlphaFoldDB" id="A0A380N1Q7"/>
<gene>
    <name evidence="2" type="ORF">NCTC10717_01572</name>
</gene>
<evidence type="ECO:0000256" key="1">
    <source>
        <dbReference type="SAM" id="Coils"/>
    </source>
</evidence>
<dbReference type="RefSeq" id="WP_115218736.1">
    <property type="nucleotide sequence ID" value="NZ_UHIA01000004.1"/>
</dbReference>